<organism evidence="1">
    <name type="scientific">marine sediment metagenome</name>
    <dbReference type="NCBI Taxonomy" id="412755"/>
    <lineage>
        <taxon>unclassified sequences</taxon>
        <taxon>metagenomes</taxon>
        <taxon>ecological metagenomes</taxon>
    </lineage>
</organism>
<comment type="caution">
    <text evidence="1">The sequence shown here is derived from an EMBL/GenBank/DDBJ whole genome shotgun (WGS) entry which is preliminary data.</text>
</comment>
<dbReference type="Gene3D" id="3.40.1350.10">
    <property type="match status" value="1"/>
</dbReference>
<proteinExistence type="predicted"/>
<gene>
    <name evidence="1" type="ORF">LCGC14_3009320</name>
</gene>
<sequence length="138" mass="15433">MGSESTLRKKLVALLRTVNAIAVENRVGPGTPDMCIVTLGIWIEVKRTMKFPVRDGIVRLDHELLPSQKVWLNRCHRRGGKAYVLTQVANEFFLHDGPWASEFLGKVDRSLLAACSQLHCVGWADLGLRLLPFLVNNA</sequence>
<dbReference type="InterPro" id="IPR011856">
    <property type="entry name" value="tRNA_endonuc-like_dom_sf"/>
</dbReference>
<evidence type="ECO:0008006" key="2">
    <source>
        <dbReference type="Google" id="ProtNLM"/>
    </source>
</evidence>
<evidence type="ECO:0000313" key="1">
    <source>
        <dbReference type="EMBL" id="KKK61939.1"/>
    </source>
</evidence>
<accession>A0A0F8Z6D6</accession>
<dbReference type="EMBL" id="LAZR01062244">
    <property type="protein sequence ID" value="KKK61939.1"/>
    <property type="molecule type" value="Genomic_DNA"/>
</dbReference>
<protein>
    <recommendedName>
        <fullName evidence="2">VRR-NUC domain-containing protein</fullName>
    </recommendedName>
</protein>
<name>A0A0F8Z6D6_9ZZZZ</name>
<dbReference type="AlphaFoldDB" id="A0A0F8Z6D6"/>
<reference evidence="1" key="1">
    <citation type="journal article" date="2015" name="Nature">
        <title>Complex archaea that bridge the gap between prokaryotes and eukaryotes.</title>
        <authorList>
            <person name="Spang A."/>
            <person name="Saw J.H."/>
            <person name="Jorgensen S.L."/>
            <person name="Zaremba-Niedzwiedzka K."/>
            <person name="Martijn J."/>
            <person name="Lind A.E."/>
            <person name="van Eijk R."/>
            <person name="Schleper C."/>
            <person name="Guy L."/>
            <person name="Ettema T.J."/>
        </authorList>
    </citation>
    <scope>NUCLEOTIDE SEQUENCE</scope>
</reference>
<dbReference type="GO" id="GO:0003676">
    <property type="term" value="F:nucleic acid binding"/>
    <property type="evidence" value="ECO:0007669"/>
    <property type="project" value="InterPro"/>
</dbReference>